<feature type="domain" description="D-isomer specific 2-hydroxyacid dehydrogenase NAD-binding" evidence="6">
    <location>
        <begin position="107"/>
        <end position="286"/>
    </location>
</feature>
<evidence type="ECO:0000256" key="3">
    <source>
        <dbReference type="ARBA" id="ARBA00023027"/>
    </source>
</evidence>
<dbReference type="PANTHER" id="PTHR43761:SF1">
    <property type="entry name" value="D-ISOMER SPECIFIC 2-HYDROXYACID DEHYDROGENASE CATALYTIC DOMAIN-CONTAINING PROTEIN-RELATED"/>
    <property type="match status" value="1"/>
</dbReference>
<dbReference type="NCBIfam" id="NF006263">
    <property type="entry name" value="PRK08410.1"/>
    <property type="match status" value="1"/>
</dbReference>
<dbReference type="SUPFAM" id="SSF51735">
    <property type="entry name" value="NAD(P)-binding Rossmann-fold domains"/>
    <property type="match status" value="1"/>
</dbReference>
<dbReference type="EMBL" id="JAVDQD010000002">
    <property type="protein sequence ID" value="MDR6239350.1"/>
    <property type="molecule type" value="Genomic_DNA"/>
</dbReference>
<dbReference type="EC" id="1.1.1.29" evidence="7"/>
<dbReference type="AlphaFoldDB" id="A0AAE4BSX2"/>
<evidence type="ECO:0000256" key="4">
    <source>
        <dbReference type="RuleBase" id="RU003719"/>
    </source>
</evidence>
<dbReference type="InterPro" id="IPR006139">
    <property type="entry name" value="D-isomer_2_OHA_DH_cat_dom"/>
</dbReference>
<dbReference type="InterPro" id="IPR050418">
    <property type="entry name" value="D-iso_2-hydroxyacid_DH_PdxB"/>
</dbReference>
<protein>
    <submittedName>
        <fullName evidence="7">Glycerate dehydrogenase</fullName>
        <ecNumber evidence="7">1.1.1.29</ecNumber>
    </submittedName>
</protein>
<dbReference type="Proteomes" id="UP001185092">
    <property type="component" value="Unassembled WGS sequence"/>
</dbReference>
<reference evidence="7" key="1">
    <citation type="submission" date="2023-07" db="EMBL/GenBank/DDBJ databases">
        <title>Genomic Encyclopedia of Type Strains, Phase IV (KMG-IV): sequencing the most valuable type-strain genomes for metagenomic binning, comparative biology and taxonomic classification.</title>
        <authorList>
            <person name="Goeker M."/>
        </authorList>
    </citation>
    <scope>NUCLEOTIDE SEQUENCE</scope>
    <source>
        <strain evidence="7">DSM 26174</strain>
    </source>
</reference>
<keyword evidence="2 4" id="KW-0560">Oxidoreductase</keyword>
<sequence>MNIVLLDAETLGNVANLEKVKELGHLVSYPRTSPEQVQERIKDANIIITNKVVLGKSEIDAAENLKLICIAATGTNNIDLDYAKSRDIPVKNVAGYSTESVAQATFSMLLSLINHLSYYDEYAKNDYASSGLFTHIGPTIWELKGKRFGIIGLGNIGKRVAFIAQAFGCEVVYYSSSGKSRDEKLQRLELEELLTTSDIVTIHAPLNEKTKELIGKKELSHMKSNAILINVGRGGIVVESDLANALEQGELAGAGLDVFEKEPVASENPLLKINCPEKLIMQPHVAWSSQEARETLVEGIIQNILDANISI</sequence>
<dbReference type="Pfam" id="PF02826">
    <property type="entry name" value="2-Hacid_dh_C"/>
    <property type="match status" value="1"/>
</dbReference>
<dbReference type="InterPro" id="IPR036291">
    <property type="entry name" value="NAD(P)-bd_dom_sf"/>
</dbReference>
<dbReference type="RefSeq" id="WP_309938977.1">
    <property type="nucleotide sequence ID" value="NZ_AP025305.1"/>
</dbReference>
<name>A0AAE4BSX2_9BACT</name>
<dbReference type="PROSITE" id="PS00671">
    <property type="entry name" value="D_2_HYDROXYACID_DH_3"/>
    <property type="match status" value="1"/>
</dbReference>
<evidence type="ECO:0000313" key="7">
    <source>
        <dbReference type="EMBL" id="MDR6239350.1"/>
    </source>
</evidence>
<dbReference type="Gene3D" id="3.40.50.720">
    <property type="entry name" value="NAD(P)-binding Rossmann-like Domain"/>
    <property type="match status" value="2"/>
</dbReference>
<evidence type="ECO:0000313" key="8">
    <source>
        <dbReference type="Proteomes" id="UP001185092"/>
    </source>
</evidence>
<accession>A0AAE4BSX2</accession>
<dbReference type="GO" id="GO:0008465">
    <property type="term" value="F:hydroxypyruvate reductase (NADH) activity"/>
    <property type="evidence" value="ECO:0007669"/>
    <property type="project" value="UniProtKB-EC"/>
</dbReference>
<dbReference type="GO" id="GO:0051287">
    <property type="term" value="F:NAD binding"/>
    <property type="evidence" value="ECO:0007669"/>
    <property type="project" value="InterPro"/>
</dbReference>
<comment type="similarity">
    <text evidence="1 4">Belongs to the D-isomer specific 2-hydroxyacid dehydrogenase family.</text>
</comment>
<dbReference type="InterPro" id="IPR006140">
    <property type="entry name" value="D-isomer_DH_NAD-bd"/>
</dbReference>
<dbReference type="InterPro" id="IPR029753">
    <property type="entry name" value="D-isomer_DH_CS"/>
</dbReference>
<proteinExistence type="inferred from homology"/>
<keyword evidence="3" id="KW-0520">NAD</keyword>
<keyword evidence="8" id="KW-1185">Reference proteome</keyword>
<evidence type="ECO:0000259" key="6">
    <source>
        <dbReference type="Pfam" id="PF02826"/>
    </source>
</evidence>
<gene>
    <name evidence="7" type="ORF">HNQ88_002387</name>
</gene>
<evidence type="ECO:0000259" key="5">
    <source>
        <dbReference type="Pfam" id="PF00389"/>
    </source>
</evidence>
<dbReference type="Pfam" id="PF00389">
    <property type="entry name" value="2-Hacid_dh"/>
    <property type="match status" value="1"/>
</dbReference>
<evidence type="ECO:0000256" key="2">
    <source>
        <dbReference type="ARBA" id="ARBA00023002"/>
    </source>
</evidence>
<dbReference type="PROSITE" id="PS00670">
    <property type="entry name" value="D_2_HYDROXYACID_DH_2"/>
    <property type="match status" value="1"/>
</dbReference>
<evidence type="ECO:0000256" key="1">
    <source>
        <dbReference type="ARBA" id="ARBA00005854"/>
    </source>
</evidence>
<dbReference type="PANTHER" id="PTHR43761">
    <property type="entry name" value="D-ISOMER SPECIFIC 2-HYDROXYACID DEHYDROGENASE FAMILY PROTEIN (AFU_ORTHOLOGUE AFUA_1G13630)"/>
    <property type="match status" value="1"/>
</dbReference>
<dbReference type="CDD" id="cd12162">
    <property type="entry name" value="2-Hacid_dh_4"/>
    <property type="match status" value="1"/>
</dbReference>
<comment type="caution">
    <text evidence="7">The sequence shown here is derived from an EMBL/GenBank/DDBJ whole genome shotgun (WGS) entry which is preliminary data.</text>
</comment>
<organism evidence="7 8">
    <name type="scientific">Aureibacter tunicatorum</name>
    <dbReference type="NCBI Taxonomy" id="866807"/>
    <lineage>
        <taxon>Bacteria</taxon>
        <taxon>Pseudomonadati</taxon>
        <taxon>Bacteroidota</taxon>
        <taxon>Cytophagia</taxon>
        <taxon>Cytophagales</taxon>
        <taxon>Persicobacteraceae</taxon>
        <taxon>Aureibacter</taxon>
    </lineage>
</organism>
<feature type="domain" description="D-isomer specific 2-hydroxyacid dehydrogenase catalytic" evidence="5">
    <location>
        <begin position="23"/>
        <end position="307"/>
    </location>
</feature>
<dbReference type="SUPFAM" id="SSF52283">
    <property type="entry name" value="Formate/glycerate dehydrogenase catalytic domain-like"/>
    <property type="match status" value="1"/>
</dbReference>